<name>A0AAE0DF32_9LECA</name>
<evidence type="ECO:0000256" key="3">
    <source>
        <dbReference type="ARBA" id="ARBA00022525"/>
    </source>
</evidence>
<dbReference type="EMBL" id="JASNWA010000011">
    <property type="protein sequence ID" value="KAK3167261.1"/>
    <property type="molecule type" value="Genomic_DNA"/>
</dbReference>
<dbReference type="GO" id="GO:0030145">
    <property type="term" value="F:manganese ion binding"/>
    <property type="evidence" value="ECO:0007669"/>
    <property type="project" value="InterPro"/>
</dbReference>
<keyword evidence="3" id="KW-0964">Secreted</keyword>
<dbReference type="PROSITE" id="PS00725">
    <property type="entry name" value="GERMIN"/>
    <property type="match status" value="1"/>
</dbReference>
<evidence type="ECO:0000256" key="5">
    <source>
        <dbReference type="ARBA" id="ARBA00023211"/>
    </source>
</evidence>
<dbReference type="PANTHER" id="PTHR31238">
    <property type="entry name" value="GERMIN-LIKE PROTEIN SUBFAMILY 3 MEMBER 3"/>
    <property type="match status" value="1"/>
</dbReference>
<comment type="caution">
    <text evidence="8">The sequence shown here is derived from an EMBL/GenBank/DDBJ whole genome shotgun (WGS) entry which is preliminary data.</text>
</comment>
<keyword evidence="9" id="KW-1185">Reference proteome</keyword>
<dbReference type="Pfam" id="PF00190">
    <property type="entry name" value="Cupin_1"/>
    <property type="match status" value="1"/>
</dbReference>
<evidence type="ECO:0000313" key="9">
    <source>
        <dbReference type="Proteomes" id="UP001276659"/>
    </source>
</evidence>
<dbReference type="InterPro" id="IPR014710">
    <property type="entry name" value="RmlC-like_jellyroll"/>
</dbReference>
<evidence type="ECO:0000313" key="8">
    <source>
        <dbReference type="EMBL" id="KAK3167261.1"/>
    </source>
</evidence>
<reference evidence="8" key="1">
    <citation type="submission" date="2022-11" db="EMBL/GenBank/DDBJ databases">
        <title>Chromosomal genome sequence assembly and mating type (MAT) locus characterization of the leprose asexual lichenized fungus Lepraria neglecta (Nyl.) Erichsen.</title>
        <authorList>
            <person name="Allen J.L."/>
            <person name="Pfeffer B."/>
        </authorList>
    </citation>
    <scope>NUCLEOTIDE SEQUENCE</scope>
    <source>
        <strain evidence="8">Allen 5258</strain>
    </source>
</reference>
<evidence type="ECO:0000256" key="2">
    <source>
        <dbReference type="ARBA" id="ARBA00007456"/>
    </source>
</evidence>
<accession>A0AAE0DF32</accession>
<keyword evidence="6" id="KW-0732">Signal</keyword>
<dbReference type="InterPro" id="IPR001929">
    <property type="entry name" value="Germin"/>
</dbReference>
<evidence type="ECO:0000259" key="7">
    <source>
        <dbReference type="SMART" id="SM00835"/>
    </source>
</evidence>
<protein>
    <recommendedName>
        <fullName evidence="7">Cupin type-1 domain-containing protein</fullName>
    </recommendedName>
</protein>
<dbReference type="PRINTS" id="PR00325">
    <property type="entry name" value="GERMIN"/>
</dbReference>
<sequence length="247" mass="25864">MHSSTTAFLLTLVPFLTLAAPTSSTPLPSAANTTVDGTADNLSLIQSLILAPKAVDRIKLIPNDSDFVFDFNNPPSDTLTTGKGGHTVRADRESFPPLIGTGVSMTLGFLGPCGFNTPHVHPRSSEINVVVKGSLVAEFTLENGARTITNTVLTNQMTVFPQGALHTELNPDCTDALFVAGFASEDPGVQQEAQTLFGFGAEAVEAAVGNGFTFEGGDVDKFRAAIPANVALGVESCLKKCNIAKNK</sequence>
<dbReference type="Proteomes" id="UP001276659">
    <property type="component" value="Unassembled WGS sequence"/>
</dbReference>
<comment type="subcellular location">
    <subcellularLocation>
        <location evidence="1">Secreted</location>
    </subcellularLocation>
</comment>
<dbReference type="SMART" id="SM00835">
    <property type="entry name" value="Cupin_1"/>
    <property type="match status" value="1"/>
</dbReference>
<feature type="signal peptide" evidence="6">
    <location>
        <begin position="1"/>
        <end position="24"/>
    </location>
</feature>
<dbReference type="AlphaFoldDB" id="A0AAE0DF32"/>
<dbReference type="CDD" id="cd02241">
    <property type="entry name" value="cupin_OxOx"/>
    <property type="match status" value="1"/>
</dbReference>
<keyword evidence="5" id="KW-0464">Manganese</keyword>
<dbReference type="InterPro" id="IPR011051">
    <property type="entry name" value="RmlC_Cupin_sf"/>
</dbReference>
<comment type="similarity">
    <text evidence="2">Belongs to the germin family.</text>
</comment>
<gene>
    <name evidence="8" type="ORF">OEA41_010387</name>
</gene>
<keyword evidence="4" id="KW-0479">Metal-binding</keyword>
<dbReference type="SUPFAM" id="SSF51182">
    <property type="entry name" value="RmlC-like cupins"/>
    <property type="match status" value="1"/>
</dbReference>
<evidence type="ECO:0000256" key="4">
    <source>
        <dbReference type="ARBA" id="ARBA00022723"/>
    </source>
</evidence>
<dbReference type="InterPro" id="IPR019780">
    <property type="entry name" value="Germin_Mn-BS"/>
</dbReference>
<feature type="chain" id="PRO_5042210255" description="Cupin type-1 domain-containing protein" evidence="6">
    <location>
        <begin position="25"/>
        <end position="247"/>
    </location>
</feature>
<evidence type="ECO:0000256" key="1">
    <source>
        <dbReference type="ARBA" id="ARBA00004613"/>
    </source>
</evidence>
<organism evidence="8 9">
    <name type="scientific">Lepraria neglecta</name>
    <dbReference type="NCBI Taxonomy" id="209136"/>
    <lineage>
        <taxon>Eukaryota</taxon>
        <taxon>Fungi</taxon>
        <taxon>Dikarya</taxon>
        <taxon>Ascomycota</taxon>
        <taxon>Pezizomycotina</taxon>
        <taxon>Lecanoromycetes</taxon>
        <taxon>OSLEUM clade</taxon>
        <taxon>Lecanoromycetidae</taxon>
        <taxon>Lecanorales</taxon>
        <taxon>Lecanorineae</taxon>
        <taxon>Stereocaulaceae</taxon>
        <taxon>Lepraria</taxon>
    </lineage>
</organism>
<proteinExistence type="inferred from homology"/>
<dbReference type="Gene3D" id="2.60.120.10">
    <property type="entry name" value="Jelly Rolls"/>
    <property type="match status" value="1"/>
</dbReference>
<evidence type="ECO:0000256" key="6">
    <source>
        <dbReference type="SAM" id="SignalP"/>
    </source>
</evidence>
<dbReference type="GO" id="GO:0005576">
    <property type="term" value="C:extracellular region"/>
    <property type="evidence" value="ECO:0007669"/>
    <property type="project" value="UniProtKB-SubCell"/>
</dbReference>
<feature type="domain" description="Cupin type-1" evidence="7">
    <location>
        <begin position="69"/>
        <end position="220"/>
    </location>
</feature>
<dbReference type="InterPro" id="IPR006045">
    <property type="entry name" value="Cupin_1"/>
</dbReference>